<comment type="caution">
    <text evidence="1">The sequence shown here is derived from an EMBL/GenBank/DDBJ whole genome shotgun (WGS) entry which is preliminary data.</text>
</comment>
<accession>A0A3N0BVH8</accession>
<dbReference type="Proteomes" id="UP000274046">
    <property type="component" value="Unassembled WGS sequence"/>
</dbReference>
<dbReference type="AlphaFoldDB" id="A0A3N0BVH8"/>
<keyword evidence="2" id="KW-1185">Reference proteome</keyword>
<protein>
    <submittedName>
        <fullName evidence="1">Uncharacterized protein</fullName>
    </submittedName>
</protein>
<proteinExistence type="predicted"/>
<dbReference type="RefSeq" id="WP_123205886.1">
    <property type="nucleotide sequence ID" value="NZ_RBEE01000022.1"/>
</dbReference>
<name>A0A3N0BVH8_9SPHI</name>
<evidence type="ECO:0000313" key="2">
    <source>
        <dbReference type="Proteomes" id="UP000274046"/>
    </source>
</evidence>
<dbReference type="OrthoDB" id="9895818at2"/>
<organism evidence="1 2">
    <name type="scientific">Pedobacter jejuensis</name>
    <dbReference type="NCBI Taxonomy" id="1268550"/>
    <lineage>
        <taxon>Bacteria</taxon>
        <taxon>Pseudomonadati</taxon>
        <taxon>Bacteroidota</taxon>
        <taxon>Sphingobacteriia</taxon>
        <taxon>Sphingobacteriales</taxon>
        <taxon>Sphingobacteriaceae</taxon>
        <taxon>Pedobacter</taxon>
    </lineage>
</organism>
<reference evidence="1 2" key="1">
    <citation type="submission" date="2018-10" db="EMBL/GenBank/DDBJ databases">
        <title>Genome sequencing of Pedobacter jejuensis TNB23.</title>
        <authorList>
            <person name="Cho Y.-J."/>
            <person name="Cho A."/>
            <person name="Kim O.-S."/>
        </authorList>
    </citation>
    <scope>NUCLEOTIDE SEQUENCE [LARGE SCALE GENOMIC DNA]</scope>
    <source>
        <strain evidence="1 2">TNB23</strain>
    </source>
</reference>
<sequence>MIKQNNYDSNTILKINPLKLRELLPAYELNTIANCLTIFKKIETSAPKEIVLYAEKTTLEIAFEAYSSIED</sequence>
<evidence type="ECO:0000313" key="1">
    <source>
        <dbReference type="EMBL" id="RNL52785.1"/>
    </source>
</evidence>
<gene>
    <name evidence="1" type="ORF">D7004_10860</name>
</gene>
<dbReference type="EMBL" id="RBEE01000022">
    <property type="protein sequence ID" value="RNL52785.1"/>
    <property type="molecule type" value="Genomic_DNA"/>
</dbReference>